<reference evidence="2 3" key="2">
    <citation type="submission" date="2020-07" db="EMBL/GenBank/DDBJ databases">
        <title>Genome assembly of wild tea tree DASZ reveals pedigree and selection history of tea varieties.</title>
        <authorList>
            <person name="Zhang W."/>
        </authorList>
    </citation>
    <scope>NUCLEOTIDE SEQUENCE [LARGE SCALE GENOMIC DNA]</scope>
    <source>
        <strain evidence="3">cv. G240</strain>
        <tissue evidence="2">Leaf</tissue>
    </source>
</reference>
<organism evidence="2 3">
    <name type="scientific">Camellia sinensis</name>
    <name type="common">Tea plant</name>
    <name type="synonym">Thea sinensis</name>
    <dbReference type="NCBI Taxonomy" id="4442"/>
    <lineage>
        <taxon>Eukaryota</taxon>
        <taxon>Viridiplantae</taxon>
        <taxon>Streptophyta</taxon>
        <taxon>Embryophyta</taxon>
        <taxon>Tracheophyta</taxon>
        <taxon>Spermatophyta</taxon>
        <taxon>Magnoliopsida</taxon>
        <taxon>eudicotyledons</taxon>
        <taxon>Gunneridae</taxon>
        <taxon>Pentapetalae</taxon>
        <taxon>asterids</taxon>
        <taxon>Ericales</taxon>
        <taxon>Theaceae</taxon>
        <taxon>Camellia</taxon>
    </lineage>
</organism>
<dbReference type="AlphaFoldDB" id="A0A7J7G110"/>
<dbReference type="Proteomes" id="UP000593564">
    <property type="component" value="Unassembled WGS sequence"/>
</dbReference>
<accession>A0A7J7G110</accession>
<dbReference type="EMBL" id="JACBKZ010000014">
    <property type="protein sequence ID" value="KAF5933881.1"/>
    <property type="molecule type" value="Genomic_DNA"/>
</dbReference>
<evidence type="ECO:0000313" key="2">
    <source>
        <dbReference type="EMBL" id="KAF5933881.1"/>
    </source>
</evidence>
<gene>
    <name evidence="2" type="ORF">HYC85_030052</name>
</gene>
<evidence type="ECO:0000313" key="3">
    <source>
        <dbReference type="Proteomes" id="UP000593564"/>
    </source>
</evidence>
<feature type="compositionally biased region" description="Acidic residues" evidence="1">
    <location>
        <begin position="72"/>
        <end position="83"/>
    </location>
</feature>
<protein>
    <submittedName>
        <fullName evidence="2">Uncharacterized protein</fullName>
    </submittedName>
</protein>
<feature type="region of interest" description="Disordered" evidence="1">
    <location>
        <begin position="61"/>
        <end position="83"/>
    </location>
</feature>
<proteinExistence type="predicted"/>
<sequence length="83" mass="9028">MVATMVDESRVALLEDGNVSSVPEGSVDLSEEEYNPCHYIVPTNHAKPELELPTGMEVSAVREDGPSQGLDDLTDLEEDINNL</sequence>
<reference evidence="3" key="1">
    <citation type="journal article" date="2020" name="Nat. Commun.">
        <title>Genome assembly of wild tea tree DASZ reveals pedigree and selection history of tea varieties.</title>
        <authorList>
            <person name="Zhang W."/>
            <person name="Zhang Y."/>
            <person name="Qiu H."/>
            <person name="Guo Y."/>
            <person name="Wan H."/>
            <person name="Zhang X."/>
            <person name="Scossa F."/>
            <person name="Alseekh S."/>
            <person name="Zhang Q."/>
            <person name="Wang P."/>
            <person name="Xu L."/>
            <person name="Schmidt M.H."/>
            <person name="Jia X."/>
            <person name="Li D."/>
            <person name="Zhu A."/>
            <person name="Guo F."/>
            <person name="Chen W."/>
            <person name="Ni D."/>
            <person name="Usadel B."/>
            <person name="Fernie A.R."/>
            <person name="Wen W."/>
        </authorList>
    </citation>
    <scope>NUCLEOTIDE SEQUENCE [LARGE SCALE GENOMIC DNA]</scope>
    <source>
        <strain evidence="3">cv. G240</strain>
    </source>
</reference>
<name>A0A7J7G110_CAMSI</name>
<keyword evidence="3" id="KW-1185">Reference proteome</keyword>
<comment type="caution">
    <text evidence="2">The sequence shown here is derived from an EMBL/GenBank/DDBJ whole genome shotgun (WGS) entry which is preliminary data.</text>
</comment>
<evidence type="ECO:0000256" key="1">
    <source>
        <dbReference type="SAM" id="MobiDB-lite"/>
    </source>
</evidence>